<dbReference type="Pfam" id="PF01230">
    <property type="entry name" value="HIT"/>
    <property type="match status" value="1"/>
</dbReference>
<evidence type="ECO:0000256" key="1">
    <source>
        <dbReference type="PROSITE-ProRule" id="PRU00464"/>
    </source>
</evidence>
<evidence type="ECO:0000259" key="2">
    <source>
        <dbReference type="PROSITE" id="PS51084"/>
    </source>
</evidence>
<name>A0A8T2QIL4_CERRI</name>
<gene>
    <name evidence="3" type="ORF">KP509_34G031900</name>
</gene>
<evidence type="ECO:0000313" key="3">
    <source>
        <dbReference type="EMBL" id="KAH7283947.1"/>
    </source>
</evidence>
<dbReference type="PROSITE" id="PS00892">
    <property type="entry name" value="HIT_1"/>
    <property type="match status" value="1"/>
</dbReference>
<dbReference type="OrthoDB" id="672793at2759"/>
<dbReference type="PROSITE" id="PS51084">
    <property type="entry name" value="HIT_2"/>
    <property type="match status" value="1"/>
</dbReference>
<dbReference type="AlphaFoldDB" id="A0A8T2QIL4"/>
<dbReference type="InterPro" id="IPR011146">
    <property type="entry name" value="HIT-like"/>
</dbReference>
<dbReference type="SUPFAM" id="SSF54197">
    <property type="entry name" value="HIT-like"/>
    <property type="match status" value="1"/>
</dbReference>
<dbReference type="PANTHER" id="PTHR47670">
    <property type="entry name" value="ADENYLYLSULFATASE HINT3"/>
    <property type="match status" value="1"/>
</dbReference>
<accession>A0A8T2QIL4</accession>
<proteinExistence type="predicted"/>
<dbReference type="GO" id="GO:0009150">
    <property type="term" value="P:purine ribonucleotide metabolic process"/>
    <property type="evidence" value="ECO:0007669"/>
    <property type="project" value="TreeGrafter"/>
</dbReference>
<reference evidence="3" key="1">
    <citation type="submission" date="2021-08" db="EMBL/GenBank/DDBJ databases">
        <title>WGS assembly of Ceratopteris richardii.</title>
        <authorList>
            <person name="Marchant D.B."/>
            <person name="Chen G."/>
            <person name="Jenkins J."/>
            <person name="Shu S."/>
            <person name="Leebens-Mack J."/>
            <person name="Grimwood J."/>
            <person name="Schmutz J."/>
            <person name="Soltis P."/>
            <person name="Soltis D."/>
            <person name="Chen Z.-H."/>
        </authorList>
    </citation>
    <scope>NUCLEOTIDE SEQUENCE</scope>
    <source>
        <strain evidence="3">Whitten #5841</strain>
        <tissue evidence="3">Leaf</tissue>
    </source>
</reference>
<dbReference type="GO" id="GO:0047627">
    <property type="term" value="F:adenylylsulfatase activity"/>
    <property type="evidence" value="ECO:0007669"/>
    <property type="project" value="TreeGrafter"/>
</dbReference>
<dbReference type="Proteomes" id="UP000825935">
    <property type="component" value="Chromosome 34"/>
</dbReference>
<dbReference type="GO" id="GO:0006790">
    <property type="term" value="P:sulfur compound metabolic process"/>
    <property type="evidence" value="ECO:0007669"/>
    <property type="project" value="TreeGrafter"/>
</dbReference>
<evidence type="ECO:0000313" key="4">
    <source>
        <dbReference type="Proteomes" id="UP000825935"/>
    </source>
</evidence>
<comment type="caution">
    <text evidence="3">The sequence shown here is derived from an EMBL/GenBank/DDBJ whole genome shotgun (WGS) entry which is preliminary data.</text>
</comment>
<feature type="domain" description="HIT" evidence="2">
    <location>
        <begin position="1"/>
        <end position="52"/>
    </location>
</feature>
<dbReference type="EMBL" id="CM035439">
    <property type="protein sequence ID" value="KAH7283947.1"/>
    <property type="molecule type" value="Genomic_DNA"/>
</dbReference>
<keyword evidence="4" id="KW-1185">Reference proteome</keyword>
<dbReference type="InterPro" id="IPR019808">
    <property type="entry name" value="Histidine_triad_CS"/>
</dbReference>
<organism evidence="3 4">
    <name type="scientific">Ceratopteris richardii</name>
    <name type="common">Triangle waterfern</name>
    <dbReference type="NCBI Taxonomy" id="49495"/>
    <lineage>
        <taxon>Eukaryota</taxon>
        <taxon>Viridiplantae</taxon>
        <taxon>Streptophyta</taxon>
        <taxon>Embryophyta</taxon>
        <taxon>Tracheophyta</taxon>
        <taxon>Polypodiopsida</taxon>
        <taxon>Polypodiidae</taxon>
        <taxon>Polypodiales</taxon>
        <taxon>Pteridineae</taxon>
        <taxon>Pteridaceae</taxon>
        <taxon>Parkerioideae</taxon>
        <taxon>Ceratopteris</taxon>
    </lineage>
</organism>
<sequence>MCATVPVLSMAIMKATNCDSFNLLVNSGKAAGQVVFHTHFHIIPRRNGDNLWRSEDGSRRSLPIGHETAILVQNIRRSLSSKHI</sequence>
<dbReference type="PANTHER" id="PTHR47670:SF1">
    <property type="entry name" value="ADENYLYLSULFATASE HINT3"/>
    <property type="match status" value="1"/>
</dbReference>
<dbReference type="InterPro" id="IPR036265">
    <property type="entry name" value="HIT-like_sf"/>
</dbReference>
<feature type="short sequence motif" description="Histidine triad motif" evidence="1">
    <location>
        <begin position="37"/>
        <end position="41"/>
    </location>
</feature>
<dbReference type="Gene3D" id="3.30.428.10">
    <property type="entry name" value="HIT-like"/>
    <property type="match status" value="1"/>
</dbReference>
<protein>
    <recommendedName>
        <fullName evidence="2">HIT domain-containing protein</fullName>
    </recommendedName>
</protein>